<feature type="signal peptide" evidence="1">
    <location>
        <begin position="1"/>
        <end position="36"/>
    </location>
</feature>
<proteinExistence type="predicted"/>
<dbReference type="PROSITE" id="PS51318">
    <property type="entry name" value="TAT"/>
    <property type="match status" value="1"/>
</dbReference>
<dbReference type="InterPro" id="IPR006311">
    <property type="entry name" value="TAT_signal"/>
</dbReference>
<keyword evidence="3" id="KW-1185">Reference proteome</keyword>
<feature type="chain" id="PRO_5009250389" evidence="1">
    <location>
        <begin position="37"/>
        <end position="1009"/>
    </location>
</feature>
<evidence type="ECO:0000313" key="2">
    <source>
        <dbReference type="EMBL" id="SDO87046.1"/>
    </source>
</evidence>
<keyword evidence="1" id="KW-0732">Signal</keyword>
<dbReference type="GO" id="GO:0016787">
    <property type="term" value="F:hydrolase activity"/>
    <property type="evidence" value="ECO:0007669"/>
    <property type="project" value="UniProtKB-KW"/>
</dbReference>
<dbReference type="Gene3D" id="2.60.120.260">
    <property type="entry name" value="Galactose-binding domain-like"/>
    <property type="match status" value="1"/>
</dbReference>
<dbReference type="STRING" id="1090615.SAMN04515671_2179"/>
<dbReference type="AlphaFoldDB" id="A0A1H0N3F5"/>
<accession>A0A1H0N3F5</accession>
<reference evidence="2 3" key="1">
    <citation type="submission" date="2016-10" db="EMBL/GenBank/DDBJ databases">
        <authorList>
            <person name="de Groot N.N."/>
        </authorList>
    </citation>
    <scope>NUCLEOTIDE SEQUENCE [LARGE SCALE GENOMIC DNA]</scope>
    <source>
        <strain evidence="3">P4-7,KCTC 19426,CECT 7604</strain>
    </source>
</reference>
<dbReference type="OrthoDB" id="9761519at2"/>
<keyword evidence="2" id="KW-0378">Hydrolase</keyword>
<dbReference type="SUPFAM" id="SSF49785">
    <property type="entry name" value="Galactose-binding domain-like"/>
    <property type="match status" value="1"/>
</dbReference>
<dbReference type="InterPro" id="IPR008979">
    <property type="entry name" value="Galactose-bd-like_sf"/>
</dbReference>
<organism evidence="2 3">
    <name type="scientific">Nakamurella panacisegetis</name>
    <dbReference type="NCBI Taxonomy" id="1090615"/>
    <lineage>
        <taxon>Bacteria</taxon>
        <taxon>Bacillati</taxon>
        <taxon>Actinomycetota</taxon>
        <taxon>Actinomycetes</taxon>
        <taxon>Nakamurellales</taxon>
        <taxon>Nakamurellaceae</taxon>
        <taxon>Nakamurella</taxon>
    </lineage>
</organism>
<dbReference type="PANTHER" id="PTHR36848">
    <property type="entry name" value="DNA-BINDING PROTEIN (PUTATIVE SECRETED PROTEIN)-RELATED"/>
    <property type="match status" value="1"/>
</dbReference>
<evidence type="ECO:0000256" key="1">
    <source>
        <dbReference type="SAM" id="SignalP"/>
    </source>
</evidence>
<evidence type="ECO:0000313" key="3">
    <source>
        <dbReference type="Proteomes" id="UP000198741"/>
    </source>
</evidence>
<dbReference type="Proteomes" id="UP000198741">
    <property type="component" value="Chromosome I"/>
</dbReference>
<dbReference type="Pfam" id="PF17132">
    <property type="entry name" value="Glyco_hydro_106"/>
    <property type="match status" value="2"/>
</dbReference>
<sequence length="1009" mass="106664">MNAATPMSGGLTRRRMIGLSAAVTAGMLAPASNVLADADSTMPKPQPLSGVSGHGIAAFARPPASVAPKFRWWWPNGQVDPDEIAREVDQVADAGFGGLEVADVHHSVAAGRLDVQKYGWGSPAWVTAANRALTQAKRRGITLDFTMGPSWPSAVPTITPDSVAASQELAPGFVTIAGGASFAGPVPPPTIAPASGANNATLLAVQAIAVAGPAVKAVTPLDPASLIDLTSAVVGTDRAATVSWTAPTGSSSWILIAYWQRGSGQQPEAGPHTSPTAYVVDHFSAAGIAAVTDFWEENILSAGMKRLLKESAVAFFEDSLEIETPTTIWTPGFPRLFTASRGYDILPYLSVLVEQKGKFLFTFDAATTTGVRDDYNTVLSELYRDHHLLVLRNWANRLGMKLRVQPYGLSTDSIAYAGLLDIPEGESLGFKNLDDYRCLAGGRDLGGRNLLSCESICYAGQAYNTTWTQALQTIGSFYAAGVNQTVIHGFAYADAPGATWPGFAAFSPYDGGAIGYGEAWGPRQPTWAHMSDIGRYLSRTQLVLQTGVPKYDIVFYRQKGYVSTGIGAPWATASGIPIGWTHGFLSSGTLDFPLAQVKGGVLAPEGPAYKALVLGPDQFTGGQYGLRLEDAEKLLAFSKAGLPIVVLGTWSPAVTGGRPDQAANAALAPILAELLARPNVRQVLDQNSIPDALAALGVTPAVTHDNTTLMHVHRVAGDTDLYYLSNAKHSEKIKPLPIDQSVHLTSTAADAVPYRLDAWTGEITPIAEYTRAGRTITVNVTLNAGEGTIVALAPASRSSHRTGDDVHAVSTEADSVRRDDRSLVIRDSTAGTYRTTLSDGRVRTTTIGPVPAPIPMTAWSLQVEDWQPGAAVTSTIKPLVAVDLPALVPWSSVPAIQDASGIGHYRTTVTLPRTWSSTTGAVLDLGVVNGTFRVKVNGRAADPTSVLRPRIDLGGLLRPGPNVIEVEVASTLLNRLRTVTPAVYGVAARQSYGLLGPVQLLPYVEAVVR</sequence>
<gene>
    <name evidence="2" type="ORF">SAMN04515671_2179</name>
</gene>
<dbReference type="EMBL" id="LT629710">
    <property type="protein sequence ID" value="SDO87046.1"/>
    <property type="molecule type" value="Genomic_DNA"/>
</dbReference>
<name>A0A1H0N3F5_9ACTN</name>
<dbReference type="PANTHER" id="PTHR36848:SF2">
    <property type="entry name" value="SECRETED PROTEIN"/>
    <property type="match status" value="1"/>
</dbReference>
<protein>
    <submittedName>
        <fullName evidence="2">Glycosyl hydrolases family 2, sugar binding domain</fullName>
    </submittedName>
</protein>
<dbReference type="RefSeq" id="WP_090475966.1">
    <property type="nucleotide sequence ID" value="NZ_LT629710.1"/>
</dbReference>
<dbReference type="InterPro" id="IPR053161">
    <property type="entry name" value="Ulvan_degrading_GH"/>
</dbReference>